<keyword evidence="1" id="KW-0812">Transmembrane</keyword>
<keyword evidence="3" id="KW-1185">Reference proteome</keyword>
<dbReference type="EMBL" id="PDUD01000004">
    <property type="protein sequence ID" value="PHN07993.1"/>
    <property type="molecule type" value="Genomic_DNA"/>
</dbReference>
<keyword evidence="1" id="KW-0472">Membrane</keyword>
<keyword evidence="1" id="KW-1133">Transmembrane helix</keyword>
<comment type="caution">
    <text evidence="2">The sequence shown here is derived from an EMBL/GenBank/DDBJ whole genome shotgun (WGS) entry which is preliminary data.</text>
</comment>
<accession>A0A2D0NJT3</accession>
<sequence length="73" mass="8371">MINYQFEKNARRNRIKALFFTIAFHAILLGGIFMTGDAGIEEYIPDVVQEWIGMDSQDEAVAKLPEDKQVIRP</sequence>
<protein>
    <submittedName>
        <fullName evidence="2">Uncharacterized protein</fullName>
    </submittedName>
</protein>
<proteinExistence type="predicted"/>
<evidence type="ECO:0000313" key="3">
    <source>
        <dbReference type="Proteomes" id="UP000223913"/>
    </source>
</evidence>
<dbReference type="RefSeq" id="WP_099148783.1">
    <property type="nucleotide sequence ID" value="NZ_PDUD01000004.1"/>
</dbReference>
<evidence type="ECO:0000313" key="2">
    <source>
        <dbReference type="EMBL" id="PHN07993.1"/>
    </source>
</evidence>
<dbReference type="AlphaFoldDB" id="A0A2D0NJT3"/>
<feature type="transmembrane region" description="Helical" evidence="1">
    <location>
        <begin position="17"/>
        <end position="36"/>
    </location>
</feature>
<gene>
    <name evidence="2" type="ORF">CRP01_04355</name>
</gene>
<evidence type="ECO:0000256" key="1">
    <source>
        <dbReference type="SAM" id="Phobius"/>
    </source>
</evidence>
<reference evidence="2 3" key="1">
    <citation type="submission" date="2017-10" db="EMBL/GenBank/DDBJ databases">
        <title>The draft genome sequence of Lewinella nigricans NBRC 102662.</title>
        <authorList>
            <person name="Wang K."/>
        </authorList>
    </citation>
    <scope>NUCLEOTIDE SEQUENCE [LARGE SCALE GENOMIC DNA]</scope>
    <source>
        <strain evidence="2 3">NBRC 102662</strain>
    </source>
</reference>
<name>A0A2D0NJT3_FLAN2</name>
<dbReference type="Proteomes" id="UP000223913">
    <property type="component" value="Unassembled WGS sequence"/>
</dbReference>
<organism evidence="2 3">
    <name type="scientific">Flavilitoribacter nigricans (strain ATCC 23147 / DSM 23189 / NBRC 102662 / NCIMB 1420 / SS-2)</name>
    <name type="common">Lewinella nigricans</name>
    <dbReference type="NCBI Taxonomy" id="1122177"/>
    <lineage>
        <taxon>Bacteria</taxon>
        <taxon>Pseudomonadati</taxon>
        <taxon>Bacteroidota</taxon>
        <taxon>Saprospiria</taxon>
        <taxon>Saprospirales</taxon>
        <taxon>Lewinellaceae</taxon>
        <taxon>Flavilitoribacter</taxon>
    </lineage>
</organism>